<sequence>MSVGRTLEVHVTPCAASDVFRSPAAAAVPATAEATHGTPSIDAIEFASPSAAFFETDGSLCRNRAATVRFADGAARLCPGGTGGGDNSSTGFAFRPSLLGSATGTVGLRECVLCTSAEVSGTVTRYNSDWCQSATGPPRGFQASAAGAGAAVTVAVSVVRAGLRGSDPRVVQTVAPEMRV</sequence>
<dbReference type="AlphaFoldDB" id="A0A8J4BQQ7"/>
<dbReference type="Proteomes" id="UP000747399">
    <property type="component" value="Unassembled WGS sequence"/>
</dbReference>
<accession>A0A8J4BQQ7</accession>
<gene>
    <name evidence="1" type="ORF">Vafri_20779</name>
</gene>
<proteinExistence type="predicted"/>
<name>A0A8J4BQQ7_9CHLO</name>
<keyword evidence="2" id="KW-1185">Reference proteome</keyword>
<protein>
    <submittedName>
        <fullName evidence="1">Uncharacterized protein</fullName>
    </submittedName>
</protein>
<evidence type="ECO:0000313" key="2">
    <source>
        <dbReference type="Proteomes" id="UP000747399"/>
    </source>
</evidence>
<evidence type="ECO:0000313" key="1">
    <source>
        <dbReference type="EMBL" id="GIL67380.1"/>
    </source>
</evidence>
<comment type="caution">
    <text evidence="1">The sequence shown here is derived from an EMBL/GenBank/DDBJ whole genome shotgun (WGS) entry which is preliminary data.</text>
</comment>
<organism evidence="1 2">
    <name type="scientific">Volvox africanus</name>
    <dbReference type="NCBI Taxonomy" id="51714"/>
    <lineage>
        <taxon>Eukaryota</taxon>
        <taxon>Viridiplantae</taxon>
        <taxon>Chlorophyta</taxon>
        <taxon>core chlorophytes</taxon>
        <taxon>Chlorophyceae</taxon>
        <taxon>CS clade</taxon>
        <taxon>Chlamydomonadales</taxon>
        <taxon>Volvocaceae</taxon>
        <taxon>Volvox</taxon>
    </lineage>
</organism>
<reference evidence="1" key="1">
    <citation type="journal article" date="2021" name="Proc. Natl. Acad. Sci. U.S.A.">
        <title>Three genomes in the algal genus Volvox reveal the fate of a haploid sex-determining region after a transition to homothallism.</title>
        <authorList>
            <person name="Yamamoto K."/>
            <person name="Hamaji T."/>
            <person name="Kawai-Toyooka H."/>
            <person name="Matsuzaki R."/>
            <person name="Takahashi F."/>
            <person name="Nishimura Y."/>
            <person name="Kawachi M."/>
            <person name="Noguchi H."/>
            <person name="Minakuchi Y."/>
            <person name="Umen J.G."/>
            <person name="Toyoda A."/>
            <person name="Nozaki H."/>
        </authorList>
    </citation>
    <scope>NUCLEOTIDE SEQUENCE</scope>
    <source>
        <strain evidence="1">NIES-3780</strain>
    </source>
</reference>
<dbReference type="EMBL" id="BNCO01000097">
    <property type="protein sequence ID" value="GIL67380.1"/>
    <property type="molecule type" value="Genomic_DNA"/>
</dbReference>